<gene>
    <name evidence="1" type="ORF">LCGC14_0112990</name>
</gene>
<reference evidence="1" key="1">
    <citation type="journal article" date="2015" name="Nature">
        <title>Complex archaea that bridge the gap between prokaryotes and eukaryotes.</title>
        <authorList>
            <person name="Spang A."/>
            <person name="Saw J.H."/>
            <person name="Jorgensen S.L."/>
            <person name="Zaremba-Niedzwiedzka K."/>
            <person name="Martijn J."/>
            <person name="Lind A.E."/>
            <person name="van Eijk R."/>
            <person name="Schleper C."/>
            <person name="Guy L."/>
            <person name="Ettema T.J."/>
        </authorList>
    </citation>
    <scope>NUCLEOTIDE SEQUENCE</scope>
</reference>
<proteinExistence type="predicted"/>
<evidence type="ECO:0000313" key="1">
    <source>
        <dbReference type="EMBL" id="KKO01944.1"/>
    </source>
</evidence>
<dbReference type="AlphaFoldDB" id="A0A0F9YBU5"/>
<name>A0A0F9YBU5_9ZZZZ</name>
<comment type="caution">
    <text evidence="1">The sequence shown here is derived from an EMBL/GenBank/DDBJ whole genome shotgun (WGS) entry which is preliminary data.</text>
</comment>
<organism evidence="1">
    <name type="scientific">marine sediment metagenome</name>
    <dbReference type="NCBI Taxonomy" id="412755"/>
    <lineage>
        <taxon>unclassified sequences</taxon>
        <taxon>metagenomes</taxon>
        <taxon>ecological metagenomes</taxon>
    </lineage>
</organism>
<accession>A0A0F9YBU5</accession>
<sequence length="100" mass="11621">MTLPRIDLPAELPWQTGDLLNWPESVLFAGRRWLRYTYFVDDARNPDGRVIEIHNPDGLRLYRGESDACADTLVRIDMVSKYESGRFQKPKTMMADRSAF</sequence>
<dbReference type="EMBL" id="LAZR01000033">
    <property type="protein sequence ID" value="KKO01944.1"/>
    <property type="molecule type" value="Genomic_DNA"/>
</dbReference>
<protein>
    <submittedName>
        <fullName evidence="1">Uncharacterized protein</fullName>
    </submittedName>
</protein>